<dbReference type="AlphaFoldDB" id="A0A6C1DTY6"/>
<gene>
    <name evidence="10" type="primary">YAE1_1</name>
    <name evidence="10" type="ORF">GRS66_002856</name>
</gene>
<dbReference type="PANTHER" id="PTHR18829:SF0">
    <property type="entry name" value="PROTEIN YAE1 HOMOLOG"/>
    <property type="match status" value="1"/>
</dbReference>
<name>A0A6C1DTY6_SACPS</name>
<accession>A0A6C1DTY6</accession>
<evidence type="ECO:0000313" key="10">
    <source>
        <dbReference type="EMBL" id="QID80518.1"/>
    </source>
</evidence>
<keyword evidence="7" id="KW-0539">Nucleus</keyword>
<evidence type="ECO:0000256" key="1">
    <source>
        <dbReference type="ARBA" id="ARBA00004123"/>
    </source>
</evidence>
<feature type="domain" description="Essential protein Yae1 N-terminal" evidence="9">
    <location>
        <begin position="34"/>
        <end position="72"/>
    </location>
</feature>
<organism evidence="10 11">
    <name type="scientific">Saccharomyces pastorianus</name>
    <name type="common">Lager yeast</name>
    <name type="synonym">Saccharomyces cerevisiae x Saccharomyces eubayanus</name>
    <dbReference type="NCBI Taxonomy" id="27292"/>
    <lineage>
        <taxon>Eukaryota</taxon>
        <taxon>Fungi</taxon>
        <taxon>Dikarya</taxon>
        <taxon>Ascomycota</taxon>
        <taxon>Saccharomycotina</taxon>
        <taxon>Saccharomycetes</taxon>
        <taxon>Saccharomycetales</taxon>
        <taxon>Saccharomycetaceae</taxon>
        <taxon>Saccharomyces</taxon>
    </lineage>
</organism>
<proteinExistence type="inferred from homology"/>
<evidence type="ECO:0000259" key="9">
    <source>
        <dbReference type="Pfam" id="PF09811"/>
    </source>
</evidence>
<dbReference type="OrthoDB" id="20086at2759"/>
<dbReference type="Pfam" id="PF09811">
    <property type="entry name" value="Yae1_N"/>
    <property type="match status" value="1"/>
</dbReference>
<reference evidence="10 11" key="1">
    <citation type="journal article" date="2019" name="BMC Genomics">
        <title>Chromosome level assembly and comparative genome analysis confirm lager-brewing yeasts originated from a single hybridization.</title>
        <authorList>
            <person name="Salazar A.N."/>
            <person name="Gorter de Vries A.R."/>
            <person name="van den Broek M."/>
            <person name="Brouwers N."/>
            <person name="de la Torre Cortes P."/>
            <person name="Kuijpers N.G.A."/>
            <person name="Daran J.G."/>
            <person name="Abeel T."/>
        </authorList>
    </citation>
    <scope>NUCLEOTIDE SEQUENCE [LARGE SCALE GENOMIC DNA]</scope>
    <source>
        <strain evidence="10 11">CBS 1483</strain>
    </source>
</reference>
<evidence type="ECO:0000256" key="5">
    <source>
        <dbReference type="ARBA" id="ARBA00018400"/>
    </source>
</evidence>
<sequence length="140" mass="15791">MSNAWEDVWGSDSDAEVEQSPDLLKLRDEHSKRGYLDGIVSSKEDNLQQGFDDGFPTGAQLGKQVGTIIGILLGLQARFGDEDEDLRKAYINAQKELQINKVLSKSIFDPNFDLHEKHPVIIKWTEIANVYCKKYHVASI</sequence>
<dbReference type="PANTHER" id="PTHR18829">
    <property type="entry name" value="PROTEIN YAE1 HOMOLOG"/>
    <property type="match status" value="1"/>
</dbReference>
<evidence type="ECO:0000256" key="4">
    <source>
        <dbReference type="ARBA" id="ARBA00017286"/>
    </source>
</evidence>
<dbReference type="InterPro" id="IPR038881">
    <property type="entry name" value="Yae1-like"/>
</dbReference>
<dbReference type="Proteomes" id="UP000501346">
    <property type="component" value="Chromosome ScX-SeX"/>
</dbReference>
<feature type="region of interest" description="Disordered" evidence="8">
    <location>
        <begin position="1"/>
        <end position="21"/>
    </location>
</feature>
<dbReference type="GO" id="GO:0005737">
    <property type="term" value="C:cytoplasm"/>
    <property type="evidence" value="ECO:0007669"/>
    <property type="project" value="UniProtKB-SubCell"/>
</dbReference>
<dbReference type="GO" id="GO:0005634">
    <property type="term" value="C:nucleus"/>
    <property type="evidence" value="ECO:0007669"/>
    <property type="project" value="UniProtKB-SubCell"/>
</dbReference>
<keyword evidence="11" id="KW-1185">Reference proteome</keyword>
<keyword evidence="6" id="KW-0963">Cytoplasm</keyword>
<evidence type="ECO:0000256" key="6">
    <source>
        <dbReference type="ARBA" id="ARBA00022490"/>
    </source>
</evidence>
<evidence type="ECO:0000256" key="3">
    <source>
        <dbReference type="ARBA" id="ARBA00007096"/>
    </source>
</evidence>
<evidence type="ECO:0000313" key="11">
    <source>
        <dbReference type="Proteomes" id="UP000501346"/>
    </source>
</evidence>
<evidence type="ECO:0000256" key="7">
    <source>
        <dbReference type="ARBA" id="ARBA00023242"/>
    </source>
</evidence>
<evidence type="ECO:0000256" key="8">
    <source>
        <dbReference type="SAM" id="MobiDB-lite"/>
    </source>
</evidence>
<evidence type="ECO:0000256" key="2">
    <source>
        <dbReference type="ARBA" id="ARBA00004496"/>
    </source>
</evidence>
<comment type="similarity">
    <text evidence="3">Belongs to the YAE1 family.</text>
</comment>
<dbReference type="InterPro" id="IPR019191">
    <property type="entry name" value="Essential_protein_Yae1_N"/>
</dbReference>
<protein>
    <recommendedName>
        <fullName evidence="5">Protein YAE1</fullName>
    </recommendedName>
    <alternativeName>
        <fullName evidence="4">Protein yae1</fullName>
    </alternativeName>
</protein>
<comment type="subcellular location">
    <subcellularLocation>
        <location evidence="2">Cytoplasm</location>
    </subcellularLocation>
    <subcellularLocation>
        <location evidence="1">Nucleus</location>
    </subcellularLocation>
</comment>
<dbReference type="EMBL" id="CP048991">
    <property type="protein sequence ID" value="QID80518.1"/>
    <property type="molecule type" value="Genomic_DNA"/>
</dbReference>